<gene>
    <name evidence="2" type="ORF">BT93_L2366</name>
</gene>
<organism evidence="2 3">
    <name type="scientific">Corymbia citriodora subsp. variegata</name>
    <dbReference type="NCBI Taxonomy" id="360336"/>
    <lineage>
        <taxon>Eukaryota</taxon>
        <taxon>Viridiplantae</taxon>
        <taxon>Streptophyta</taxon>
        <taxon>Embryophyta</taxon>
        <taxon>Tracheophyta</taxon>
        <taxon>Spermatophyta</taxon>
        <taxon>Magnoliopsida</taxon>
        <taxon>eudicotyledons</taxon>
        <taxon>Gunneridae</taxon>
        <taxon>Pentapetalae</taxon>
        <taxon>rosids</taxon>
        <taxon>malvids</taxon>
        <taxon>Myrtales</taxon>
        <taxon>Myrtaceae</taxon>
        <taxon>Myrtoideae</taxon>
        <taxon>Eucalypteae</taxon>
        <taxon>Corymbia</taxon>
    </lineage>
</organism>
<dbReference type="Proteomes" id="UP000806378">
    <property type="component" value="Unassembled WGS sequence"/>
</dbReference>
<feature type="compositionally biased region" description="Low complexity" evidence="1">
    <location>
        <begin position="14"/>
        <end position="34"/>
    </location>
</feature>
<dbReference type="Gramene" id="rna-gnl|WGS:JABURB|Cocit.L2366.1">
    <property type="protein sequence ID" value="cds-KAF7848012.1"/>
    <property type="gene ID" value="gene-BT93_L2366"/>
</dbReference>
<reference evidence="2" key="1">
    <citation type="submission" date="2020-05" db="EMBL/GenBank/DDBJ databases">
        <title>WGS assembly of Corymbia citriodora subspecies variegata.</title>
        <authorList>
            <person name="Barry K."/>
            <person name="Hundley H."/>
            <person name="Shu S."/>
            <person name="Jenkins J."/>
            <person name="Grimwood J."/>
            <person name="Baten A."/>
        </authorList>
    </citation>
    <scope>NUCLEOTIDE SEQUENCE</scope>
    <source>
        <strain evidence="2">CV2-018</strain>
    </source>
</reference>
<dbReference type="OrthoDB" id="391988at2759"/>
<dbReference type="PANTHER" id="PTHR11649:SF75">
    <property type="entry name" value="PROTEIN, PUTATIVE, EXPRESSED-RELATED"/>
    <property type="match status" value="1"/>
</dbReference>
<dbReference type="InterPro" id="IPR027417">
    <property type="entry name" value="P-loop_NTPase"/>
</dbReference>
<dbReference type="Gene3D" id="3.40.50.300">
    <property type="entry name" value="P-loop containing nucleotide triphosphate hydrolases"/>
    <property type="match status" value="1"/>
</dbReference>
<sequence>MATTLRNRLFTLHSTSPRPSRNASSSSLSLKTPPLLQPTHCGPSFRTSTSKIENPTASDSAWIVRKVFLLLHGVDNGKPEYAIRGPSIVGRSSHINALARTSEEVAVTSKEPGKTQLINHFLVNKSW</sequence>
<feature type="compositionally biased region" description="Polar residues" evidence="1">
    <location>
        <begin position="45"/>
        <end position="54"/>
    </location>
</feature>
<evidence type="ECO:0000313" key="3">
    <source>
        <dbReference type="Proteomes" id="UP000806378"/>
    </source>
</evidence>
<keyword evidence="3" id="KW-1185">Reference proteome</keyword>
<evidence type="ECO:0000256" key="1">
    <source>
        <dbReference type="SAM" id="MobiDB-lite"/>
    </source>
</evidence>
<dbReference type="EMBL" id="MU090360">
    <property type="protein sequence ID" value="KAF7848012.1"/>
    <property type="molecule type" value="Genomic_DNA"/>
</dbReference>
<protein>
    <submittedName>
        <fullName evidence="2">Uncharacterized protein</fullName>
    </submittedName>
</protein>
<dbReference type="AlphaFoldDB" id="A0A8T0CMJ0"/>
<evidence type="ECO:0000313" key="2">
    <source>
        <dbReference type="EMBL" id="KAF7848012.1"/>
    </source>
</evidence>
<comment type="caution">
    <text evidence="2">The sequence shown here is derived from an EMBL/GenBank/DDBJ whole genome shotgun (WGS) entry which is preliminary data.</text>
</comment>
<accession>A0A8T0CMJ0</accession>
<dbReference type="PANTHER" id="PTHR11649">
    <property type="entry name" value="MSS1/TRME-RELATED GTP-BINDING PROTEIN"/>
    <property type="match status" value="1"/>
</dbReference>
<proteinExistence type="predicted"/>
<feature type="region of interest" description="Disordered" evidence="1">
    <location>
        <begin position="1"/>
        <end position="54"/>
    </location>
</feature>
<name>A0A8T0CMJ0_CORYI</name>